<protein>
    <submittedName>
        <fullName evidence="2">Uncharacterized protein</fullName>
    </submittedName>
</protein>
<reference evidence="2 3" key="1">
    <citation type="submission" date="2024-12" db="EMBL/GenBank/DDBJ databases">
        <title>Pseudomonas species isolated from Lotus nodules promote plant growth.</title>
        <authorList>
            <person name="Yu Y.-H."/>
            <person name="Kurtenbach J."/>
            <person name="Crosbie D."/>
            <person name="Brachmann A."/>
            <person name="Marin M."/>
        </authorList>
    </citation>
    <scope>NUCLEOTIDE SEQUENCE [LARGE SCALE GENOMIC DNA]</scope>
    <source>
        <strain evidence="2 3">PLb12A</strain>
    </source>
</reference>
<dbReference type="Proteomes" id="UP001631987">
    <property type="component" value="Unassembled WGS sequence"/>
</dbReference>
<evidence type="ECO:0000313" key="3">
    <source>
        <dbReference type="Proteomes" id="UP001631987"/>
    </source>
</evidence>
<feature type="region of interest" description="Disordered" evidence="1">
    <location>
        <begin position="47"/>
        <end position="75"/>
    </location>
</feature>
<sequence>MAKHLTSKDINILVNLIDTWERKLGWEVLCDAAASLVGVRPPRQTLNSHAQIKARSGTRKNSRKQALSRRKDRRA</sequence>
<evidence type="ECO:0000313" key="2">
    <source>
        <dbReference type="EMBL" id="MFM9518771.1"/>
    </source>
</evidence>
<dbReference type="EMBL" id="JBJVNW010000007">
    <property type="protein sequence ID" value="MFM9518771.1"/>
    <property type="molecule type" value="Genomic_DNA"/>
</dbReference>
<feature type="compositionally biased region" description="Basic residues" evidence="1">
    <location>
        <begin position="56"/>
        <end position="75"/>
    </location>
</feature>
<evidence type="ECO:0000256" key="1">
    <source>
        <dbReference type="SAM" id="MobiDB-lite"/>
    </source>
</evidence>
<organism evidence="2 3">
    <name type="scientific">Pseudomonas monachiensis</name>
    <dbReference type="NCBI Taxonomy" id="3060212"/>
    <lineage>
        <taxon>Bacteria</taxon>
        <taxon>Pseudomonadati</taxon>
        <taxon>Pseudomonadota</taxon>
        <taxon>Gammaproteobacteria</taxon>
        <taxon>Pseudomonadales</taxon>
        <taxon>Pseudomonadaceae</taxon>
        <taxon>Pseudomonas</taxon>
    </lineage>
</organism>
<keyword evidence="3" id="KW-1185">Reference proteome</keyword>
<proteinExistence type="predicted"/>
<comment type="caution">
    <text evidence="2">The sequence shown here is derived from an EMBL/GenBank/DDBJ whole genome shotgun (WGS) entry which is preliminary data.</text>
</comment>
<name>A0ABW9HB37_9PSED</name>
<accession>A0ABW9HB37</accession>
<gene>
    <name evidence="2" type="ORF">ACKKH4_16135</name>
</gene>
<dbReference type="RefSeq" id="WP_409078838.1">
    <property type="nucleotide sequence ID" value="NZ_CP178857.1"/>
</dbReference>